<feature type="domain" description="Major facilitator superfamily (MFS) profile" evidence="8">
    <location>
        <begin position="1"/>
        <end position="199"/>
    </location>
</feature>
<organism evidence="9 10">
    <name type="scientific">SAR86 cluster bacterium</name>
    <dbReference type="NCBI Taxonomy" id="2030880"/>
    <lineage>
        <taxon>Bacteria</taxon>
        <taxon>Pseudomonadati</taxon>
        <taxon>Pseudomonadota</taxon>
        <taxon>Gammaproteobacteria</taxon>
        <taxon>SAR86 cluster</taxon>
    </lineage>
</organism>
<evidence type="ECO:0000259" key="8">
    <source>
        <dbReference type="PROSITE" id="PS50850"/>
    </source>
</evidence>
<evidence type="ECO:0000256" key="3">
    <source>
        <dbReference type="ARBA" id="ARBA00022475"/>
    </source>
</evidence>
<dbReference type="InterPro" id="IPR036259">
    <property type="entry name" value="MFS_trans_sf"/>
</dbReference>
<dbReference type="EMBL" id="JABMOJ010000017">
    <property type="protein sequence ID" value="NQV63804.1"/>
    <property type="molecule type" value="Genomic_DNA"/>
</dbReference>
<proteinExistence type="predicted"/>
<feature type="transmembrane region" description="Helical" evidence="7">
    <location>
        <begin position="109"/>
        <end position="132"/>
    </location>
</feature>
<dbReference type="Gene3D" id="1.20.1250.20">
    <property type="entry name" value="MFS general substrate transporter like domains"/>
    <property type="match status" value="1"/>
</dbReference>
<evidence type="ECO:0000313" key="10">
    <source>
        <dbReference type="Proteomes" id="UP000754644"/>
    </source>
</evidence>
<dbReference type="InterPro" id="IPR010290">
    <property type="entry name" value="TM_effector"/>
</dbReference>
<dbReference type="PROSITE" id="PS50850">
    <property type="entry name" value="MFS"/>
    <property type="match status" value="1"/>
</dbReference>
<dbReference type="GO" id="GO:0022857">
    <property type="term" value="F:transmembrane transporter activity"/>
    <property type="evidence" value="ECO:0007669"/>
    <property type="project" value="InterPro"/>
</dbReference>
<gene>
    <name evidence="9" type="ORF">HQ497_00440</name>
</gene>
<evidence type="ECO:0000256" key="7">
    <source>
        <dbReference type="SAM" id="Phobius"/>
    </source>
</evidence>
<keyword evidence="6 7" id="KW-0472">Membrane</keyword>
<dbReference type="GO" id="GO:0005886">
    <property type="term" value="C:plasma membrane"/>
    <property type="evidence" value="ECO:0007669"/>
    <property type="project" value="UniProtKB-SubCell"/>
</dbReference>
<evidence type="ECO:0000256" key="5">
    <source>
        <dbReference type="ARBA" id="ARBA00022989"/>
    </source>
</evidence>
<comment type="caution">
    <text evidence="9">The sequence shown here is derived from an EMBL/GenBank/DDBJ whole genome shotgun (WGS) entry which is preliminary data.</text>
</comment>
<protein>
    <submittedName>
        <fullName evidence="9">MFS transporter</fullName>
    </submittedName>
</protein>
<dbReference type="Pfam" id="PF05977">
    <property type="entry name" value="MFS_3"/>
    <property type="match status" value="1"/>
</dbReference>
<evidence type="ECO:0000256" key="2">
    <source>
        <dbReference type="ARBA" id="ARBA00022448"/>
    </source>
</evidence>
<dbReference type="PANTHER" id="PTHR23513:SF9">
    <property type="entry name" value="ENTEROBACTIN EXPORTER ENTS"/>
    <property type="match status" value="1"/>
</dbReference>
<dbReference type="SUPFAM" id="SSF103473">
    <property type="entry name" value="MFS general substrate transporter"/>
    <property type="match status" value="1"/>
</dbReference>
<sequence>MSTAKSKPWGAFLYSDYPVLWVILIMGSILSWMRILGTAQWLLDETGSAYLVGLIGVVQLVVQVPVTLWAGNLADRMDRKKLMSYAYGTTTLVMMVLGVLEFQDALTPVFVYLGIAVMAGTHMLASPARAAIVPIVVPKSDLMLAVSTDTASSNAAAIAGPLLFAFVAVNFGSTEVFLIAAIIGSVAAILPIFVKAAGVAEGHDHSEVKPSQIQQTKAGFSYVSKHPILPGLFLLDIGITTASFYREILPVLALGLFAGGASATGMLGAANSTGAILGSFVALLFVNYKAKGMLVLYASFAYGFILFGFGLANSLWMGLLMIGLLGAADAVTVAVRATTVMLTTPDHMRGRAYALMILAAQTANNIGTIWVGAWAGAIGANNTMLLGGVISITATAMIWWFWKPIRQFRSD</sequence>
<feature type="transmembrane region" description="Helical" evidence="7">
    <location>
        <begin position="318"/>
        <end position="342"/>
    </location>
</feature>
<feature type="transmembrane region" description="Helical" evidence="7">
    <location>
        <begin position="82"/>
        <end position="103"/>
    </location>
</feature>
<feature type="transmembrane region" description="Helical" evidence="7">
    <location>
        <begin position="354"/>
        <end position="377"/>
    </location>
</feature>
<feature type="transmembrane region" description="Helical" evidence="7">
    <location>
        <begin position="265"/>
        <end position="286"/>
    </location>
</feature>
<keyword evidence="5 7" id="KW-1133">Transmembrane helix</keyword>
<evidence type="ECO:0000256" key="6">
    <source>
        <dbReference type="ARBA" id="ARBA00023136"/>
    </source>
</evidence>
<evidence type="ECO:0000256" key="4">
    <source>
        <dbReference type="ARBA" id="ARBA00022692"/>
    </source>
</evidence>
<dbReference type="CDD" id="cd06173">
    <property type="entry name" value="MFS_MefA_like"/>
    <property type="match status" value="1"/>
</dbReference>
<feature type="transmembrane region" description="Helical" evidence="7">
    <location>
        <begin position="153"/>
        <end position="171"/>
    </location>
</feature>
<evidence type="ECO:0000256" key="1">
    <source>
        <dbReference type="ARBA" id="ARBA00004651"/>
    </source>
</evidence>
<keyword evidence="3" id="KW-1003">Cell membrane</keyword>
<dbReference type="InterPro" id="IPR020846">
    <property type="entry name" value="MFS_dom"/>
</dbReference>
<accession>A0A972VV22</accession>
<dbReference type="Proteomes" id="UP000754644">
    <property type="component" value="Unassembled WGS sequence"/>
</dbReference>
<comment type="subcellular location">
    <subcellularLocation>
        <location evidence="1">Cell membrane</location>
        <topology evidence="1">Multi-pass membrane protein</topology>
    </subcellularLocation>
</comment>
<feature type="transmembrane region" description="Helical" evidence="7">
    <location>
        <begin position="177"/>
        <end position="194"/>
    </location>
</feature>
<name>A0A972VV22_9GAMM</name>
<feature type="transmembrane region" description="Helical" evidence="7">
    <location>
        <begin position="49"/>
        <end position="70"/>
    </location>
</feature>
<dbReference type="PANTHER" id="PTHR23513">
    <property type="entry name" value="INTEGRAL MEMBRANE EFFLUX PROTEIN-RELATED"/>
    <property type="match status" value="1"/>
</dbReference>
<feature type="transmembrane region" description="Helical" evidence="7">
    <location>
        <begin position="293"/>
        <end position="312"/>
    </location>
</feature>
<feature type="transmembrane region" description="Helical" evidence="7">
    <location>
        <begin position="227"/>
        <end position="245"/>
    </location>
</feature>
<reference evidence="9" key="1">
    <citation type="submission" date="2020-05" db="EMBL/GenBank/DDBJ databases">
        <title>Sulfur intermediates as new biogeochemical hubs in an aquatic model microbial ecosystem.</title>
        <authorList>
            <person name="Vigneron A."/>
        </authorList>
    </citation>
    <scope>NUCLEOTIDE SEQUENCE</scope>
    <source>
        <strain evidence="9">Bin.250</strain>
    </source>
</reference>
<keyword evidence="4 7" id="KW-0812">Transmembrane</keyword>
<feature type="transmembrane region" description="Helical" evidence="7">
    <location>
        <begin position="383"/>
        <end position="402"/>
    </location>
</feature>
<feature type="transmembrane region" description="Helical" evidence="7">
    <location>
        <begin position="20"/>
        <end position="43"/>
    </location>
</feature>
<evidence type="ECO:0000313" key="9">
    <source>
        <dbReference type="EMBL" id="NQV63804.1"/>
    </source>
</evidence>
<dbReference type="AlphaFoldDB" id="A0A972VV22"/>
<keyword evidence="2" id="KW-0813">Transport</keyword>